<reference evidence="2 3" key="1">
    <citation type="journal article" date="2014" name="BMC Genomics">
        <title>Comparative genomics of Bradyrhizobium japonicum CPAC 15 and Bradyrhizobium diazoefficiens CPAC 7: elite model strains for understanding symbiotic performance with soybean.</title>
        <authorList>
            <person name="Siqueira A.F."/>
            <person name="Ormeno-Orrillo E."/>
            <person name="Souza R.C."/>
            <person name="Rodrigues E.P."/>
            <person name="Almeida L.G."/>
            <person name="Barcellos F.G."/>
            <person name="Batista J.S."/>
            <person name="Nakatami A.S."/>
            <person name="Martinez-Romero E."/>
            <person name="Vasconcelos A.T."/>
            <person name="Hungria M."/>
        </authorList>
    </citation>
    <scope>NUCLEOTIDE SEQUENCE [LARGE SCALE GENOMIC DNA]</scope>
    <source>
        <strain evidence="2 3">SEMIA 5080</strain>
    </source>
</reference>
<dbReference type="EMBL" id="ADOU02000004">
    <property type="protein sequence ID" value="KGJ68963.1"/>
    <property type="molecule type" value="Genomic_DNA"/>
</dbReference>
<evidence type="ECO:0000256" key="1">
    <source>
        <dbReference type="SAM" id="MobiDB-lite"/>
    </source>
</evidence>
<name>A0A837CJY3_9BRAD</name>
<comment type="caution">
    <text evidence="2">The sequence shown here is derived from an EMBL/GenBank/DDBJ whole genome shotgun (WGS) entry which is preliminary data.</text>
</comment>
<dbReference type="Proteomes" id="UP000024900">
    <property type="component" value="Unassembled WGS sequence"/>
</dbReference>
<feature type="region of interest" description="Disordered" evidence="1">
    <location>
        <begin position="1"/>
        <end position="54"/>
    </location>
</feature>
<organism evidence="2 3">
    <name type="scientific">Bradyrhizobium diazoefficiens SEMIA 5080</name>
    <dbReference type="NCBI Taxonomy" id="754504"/>
    <lineage>
        <taxon>Bacteria</taxon>
        <taxon>Pseudomonadati</taxon>
        <taxon>Pseudomonadota</taxon>
        <taxon>Alphaproteobacteria</taxon>
        <taxon>Hyphomicrobiales</taxon>
        <taxon>Nitrobacteraceae</taxon>
        <taxon>Bradyrhizobium</taxon>
    </lineage>
</organism>
<gene>
    <name evidence="2" type="ORF">BJA5080_00136</name>
</gene>
<protein>
    <submittedName>
        <fullName evidence="2">Uncharacterized protein</fullName>
    </submittedName>
</protein>
<sequence>MQASWSSGAIEQHGEARGTTAHVNDDAAPVSKLRASSSTKLAHPETHTDSNSVDVLVNHYRYPVSKKSQVKKQKLELTQNYTRSTIRATGGRN</sequence>
<proteinExistence type="predicted"/>
<evidence type="ECO:0000313" key="3">
    <source>
        <dbReference type="Proteomes" id="UP000024900"/>
    </source>
</evidence>
<evidence type="ECO:0000313" key="2">
    <source>
        <dbReference type="EMBL" id="KGJ68963.1"/>
    </source>
</evidence>
<dbReference type="AlphaFoldDB" id="A0A837CJY3"/>
<accession>A0A837CJY3</accession>